<dbReference type="EMBL" id="FCNX02000001">
    <property type="protein sequence ID" value="SAK38949.1"/>
    <property type="molecule type" value="Genomic_DNA"/>
</dbReference>
<dbReference type="InterPro" id="IPR035093">
    <property type="entry name" value="RelE/ParE_toxin_dom_sf"/>
</dbReference>
<organism evidence="7 8">
    <name type="scientific">Caballeronia fortuita</name>
    <dbReference type="NCBI Taxonomy" id="1777138"/>
    <lineage>
        <taxon>Bacteria</taxon>
        <taxon>Pseudomonadati</taxon>
        <taxon>Pseudomonadota</taxon>
        <taxon>Betaproteobacteria</taxon>
        <taxon>Burkholderiales</taxon>
        <taxon>Burkholderiaceae</taxon>
        <taxon>Caballeronia</taxon>
    </lineage>
</organism>
<dbReference type="Gene3D" id="3.30.2310.20">
    <property type="entry name" value="RelE-like"/>
    <property type="match status" value="1"/>
</dbReference>
<evidence type="ECO:0000256" key="1">
    <source>
        <dbReference type="ARBA" id="ARBA00008172"/>
    </source>
</evidence>
<dbReference type="PANTHER" id="PTHR38039:SF1">
    <property type="entry name" value="TOXIN YOEB"/>
    <property type="match status" value="1"/>
</dbReference>
<dbReference type="InterPro" id="IPR009614">
    <property type="entry name" value="YoeB_toxin"/>
</dbReference>
<sequence length="88" mass="10300">MMARGVKFLMPSWSDYHQWRGSDAKIFEKLTGLINECCRSPFTGTGKPEPLKRERAWSRRIDDRNRLVYGVTDDHLVIVRCRGHYADT</sequence>
<evidence type="ECO:0000313" key="8">
    <source>
        <dbReference type="Proteomes" id="UP000054903"/>
    </source>
</evidence>
<dbReference type="GO" id="GO:0006401">
    <property type="term" value="P:RNA catabolic process"/>
    <property type="evidence" value="ECO:0007669"/>
    <property type="project" value="InterPro"/>
</dbReference>
<dbReference type="GO" id="GO:0045892">
    <property type="term" value="P:negative regulation of DNA-templated transcription"/>
    <property type="evidence" value="ECO:0007669"/>
    <property type="project" value="TreeGrafter"/>
</dbReference>
<dbReference type="PANTHER" id="PTHR38039">
    <property type="entry name" value="TOXIN YOEB"/>
    <property type="match status" value="1"/>
</dbReference>
<keyword evidence="8" id="KW-1185">Reference proteome</keyword>
<evidence type="ECO:0000256" key="5">
    <source>
        <dbReference type="ARBA" id="ARBA00022801"/>
    </source>
</evidence>
<reference evidence="7" key="1">
    <citation type="submission" date="2016-01" db="EMBL/GenBank/DDBJ databases">
        <authorList>
            <person name="Peeters C."/>
        </authorList>
    </citation>
    <scope>NUCLEOTIDE SEQUENCE</scope>
    <source>
        <strain evidence="7">LMG 29320</strain>
    </source>
</reference>
<evidence type="ECO:0000313" key="7">
    <source>
        <dbReference type="EMBL" id="SAK38949.1"/>
    </source>
</evidence>
<keyword evidence="5" id="KW-0378">Hydrolase</keyword>
<dbReference type="SUPFAM" id="SSF143011">
    <property type="entry name" value="RelE-like"/>
    <property type="match status" value="1"/>
</dbReference>
<evidence type="ECO:0000256" key="4">
    <source>
        <dbReference type="ARBA" id="ARBA00022759"/>
    </source>
</evidence>
<dbReference type="STRING" id="1777138.AWB77_00021"/>
<accession>A0A157Z0S0</accession>
<dbReference type="Proteomes" id="UP000054903">
    <property type="component" value="Unassembled WGS sequence"/>
</dbReference>
<comment type="caution">
    <text evidence="7">The sequence shown here is derived from an EMBL/GenBank/DDBJ whole genome shotgun (WGS) entry which is preliminary data.</text>
</comment>
<proteinExistence type="inferred from homology"/>
<keyword evidence="3" id="KW-0540">Nuclease</keyword>
<evidence type="ECO:0000256" key="3">
    <source>
        <dbReference type="ARBA" id="ARBA00022722"/>
    </source>
</evidence>
<dbReference type="GO" id="GO:0016787">
    <property type="term" value="F:hydrolase activity"/>
    <property type="evidence" value="ECO:0007669"/>
    <property type="project" value="UniProtKB-KW"/>
</dbReference>
<protein>
    <recommendedName>
        <fullName evidence="6">Putative mRNA interferase YoeB</fullName>
    </recommendedName>
</protein>
<comment type="similarity">
    <text evidence="1">Belongs to the YoeB family.</text>
</comment>
<dbReference type="GO" id="GO:0004519">
    <property type="term" value="F:endonuclease activity"/>
    <property type="evidence" value="ECO:0007669"/>
    <property type="project" value="UniProtKB-KW"/>
</dbReference>
<keyword evidence="2" id="KW-1277">Toxin-antitoxin system</keyword>
<name>A0A157Z0S0_9BURK</name>
<keyword evidence="4" id="KW-0255">Endonuclease</keyword>
<gene>
    <name evidence="7" type="ORF">AWB77_00021</name>
</gene>
<evidence type="ECO:0000256" key="2">
    <source>
        <dbReference type="ARBA" id="ARBA00022649"/>
    </source>
</evidence>
<dbReference type="Pfam" id="PF06769">
    <property type="entry name" value="YoeB_toxin"/>
    <property type="match status" value="1"/>
</dbReference>
<dbReference type="AlphaFoldDB" id="A0A157Z0S0"/>
<evidence type="ECO:0000256" key="6">
    <source>
        <dbReference type="ARBA" id="ARBA00030388"/>
    </source>
</evidence>
<dbReference type="NCBIfam" id="TIGR02116">
    <property type="entry name" value="toxin_Txe_YoeB"/>
    <property type="match status" value="1"/>
</dbReference>